<dbReference type="EMBL" id="CP022675">
    <property type="protein sequence ID" value="AXI32870.1"/>
    <property type="molecule type" value="Genomic_DNA"/>
</dbReference>
<name>A0AA86I6K9_PRIMG</name>
<accession>A0AA86I6K9</accession>
<geneLocation type="plasmid" evidence="1 3">
    <name>p1</name>
</geneLocation>
<protein>
    <submittedName>
        <fullName evidence="1">Uncharacterized protein</fullName>
    </submittedName>
</protein>
<evidence type="ECO:0000313" key="1">
    <source>
        <dbReference type="EMBL" id="AXI32852.1"/>
    </source>
</evidence>
<sequence>MSPDKQGHLFVFYIKLIVSNLKNEKRYESTDPEKMIAVRQLYYSLLKLFENPIYLGILE</sequence>
<gene>
    <name evidence="1" type="ORF">CIB87_28300</name>
    <name evidence="2" type="ORF">CIB87_28390</name>
</gene>
<organism evidence="1 3">
    <name type="scientific">Priestia megaterium</name>
    <name type="common">Bacillus megaterium</name>
    <dbReference type="NCBI Taxonomy" id="1404"/>
    <lineage>
        <taxon>Bacteria</taxon>
        <taxon>Bacillati</taxon>
        <taxon>Bacillota</taxon>
        <taxon>Bacilli</taxon>
        <taxon>Bacillales</taxon>
        <taxon>Bacillaceae</taxon>
        <taxon>Priestia</taxon>
    </lineage>
</organism>
<dbReference type="Proteomes" id="UP000253834">
    <property type="component" value="Plasmid p1"/>
</dbReference>
<reference evidence="1 3" key="1">
    <citation type="submission" date="2017-07" db="EMBL/GenBank/DDBJ databases">
        <title>Isolation and development of strain Bacillus megaterium SR7 for enhanced growth and metabolite production under supercritical carbon dioxide.</title>
        <authorList>
            <person name="Freedman A.J.E."/>
            <person name="Peet K.C."/>
            <person name="Boock J.T."/>
            <person name="Penn K."/>
            <person name="Prather K.L.J."/>
            <person name="Thompson J.R."/>
        </authorList>
    </citation>
    <scope>NUCLEOTIDE SEQUENCE [LARGE SCALE GENOMIC DNA]</scope>
    <source>
        <strain evidence="1 3">SR7</strain>
        <plasmid evidence="1 3">p1</plasmid>
    </source>
</reference>
<dbReference type="EMBL" id="CP022675">
    <property type="protein sequence ID" value="AXI32852.1"/>
    <property type="molecule type" value="Genomic_DNA"/>
</dbReference>
<dbReference type="AlphaFoldDB" id="A0AA86I6K9"/>
<proteinExistence type="predicted"/>
<evidence type="ECO:0000313" key="3">
    <source>
        <dbReference type="Proteomes" id="UP000253834"/>
    </source>
</evidence>
<keyword evidence="1" id="KW-0614">Plasmid</keyword>
<evidence type="ECO:0000313" key="2">
    <source>
        <dbReference type="EMBL" id="AXI32870.1"/>
    </source>
</evidence>